<name>A0A9Q0X777_9SAUR</name>
<evidence type="ECO:0000256" key="7">
    <source>
        <dbReference type="ARBA" id="ARBA00023136"/>
    </source>
</evidence>
<dbReference type="EMBL" id="JAPFRF010000023">
    <property type="protein sequence ID" value="KAJ7304143.1"/>
    <property type="molecule type" value="Genomic_DNA"/>
</dbReference>
<keyword evidence="3 8" id="KW-0813">Transport</keyword>
<evidence type="ECO:0000256" key="6">
    <source>
        <dbReference type="ARBA" id="ARBA00023065"/>
    </source>
</evidence>
<evidence type="ECO:0000256" key="4">
    <source>
        <dbReference type="ARBA" id="ARBA00022692"/>
    </source>
</evidence>
<dbReference type="GO" id="GO:0016020">
    <property type="term" value="C:membrane"/>
    <property type="evidence" value="ECO:0007669"/>
    <property type="project" value="UniProtKB-SubCell"/>
</dbReference>
<organism evidence="10 11">
    <name type="scientific">Phrynocephalus forsythii</name>
    <dbReference type="NCBI Taxonomy" id="171643"/>
    <lineage>
        <taxon>Eukaryota</taxon>
        <taxon>Metazoa</taxon>
        <taxon>Chordata</taxon>
        <taxon>Craniata</taxon>
        <taxon>Vertebrata</taxon>
        <taxon>Euteleostomi</taxon>
        <taxon>Lepidosauria</taxon>
        <taxon>Squamata</taxon>
        <taxon>Bifurcata</taxon>
        <taxon>Unidentata</taxon>
        <taxon>Episquamata</taxon>
        <taxon>Toxicofera</taxon>
        <taxon>Iguania</taxon>
        <taxon>Acrodonta</taxon>
        <taxon>Agamidae</taxon>
        <taxon>Agaminae</taxon>
        <taxon>Phrynocephalus</taxon>
    </lineage>
</organism>
<comment type="similarity">
    <text evidence="2 8">Belongs to the FXYD family.</text>
</comment>
<keyword evidence="11" id="KW-1185">Reference proteome</keyword>
<evidence type="ECO:0000256" key="1">
    <source>
        <dbReference type="ARBA" id="ARBA00004167"/>
    </source>
</evidence>
<dbReference type="Gene3D" id="1.20.5.780">
    <property type="entry name" value="Single helix bin"/>
    <property type="match status" value="2"/>
</dbReference>
<dbReference type="GO" id="GO:0043269">
    <property type="term" value="P:regulation of monoatomic ion transport"/>
    <property type="evidence" value="ECO:0007669"/>
    <property type="project" value="InterPro"/>
</dbReference>
<keyword evidence="6 8" id="KW-0406">Ion transport</keyword>
<evidence type="ECO:0000256" key="5">
    <source>
        <dbReference type="ARBA" id="ARBA00022989"/>
    </source>
</evidence>
<dbReference type="GO" id="GO:0006811">
    <property type="term" value="P:monoatomic ion transport"/>
    <property type="evidence" value="ECO:0007669"/>
    <property type="project" value="UniProtKB-KW"/>
</dbReference>
<keyword evidence="4 8" id="KW-0812">Transmembrane</keyword>
<sequence length="280" mass="30367">MERWRTAGMDLRSLFSLCGILIASTFAEPPLPKDRPNDPFHYGRRCRCKFNQQQRTGEPDEEEGTLRSSIRLAYQTATPNTGGVPAKALENARGVKTNLDQAKQQAVACETKMPRLRIFASGPAFPTCSEEEQKGIAKEPASSSRSRREAAALEPSLVRTSSLASSLPPSLPACLPACGLCRSRNRPAKEVEEATEDASPSLAAATMATVPTIQQDANDHMDQFTYDYDTLRFVGMTLAIVMFVLGILIALSKKFKCKKSDPSLSDPRATGKTPTPAGSA</sequence>
<reference evidence="10" key="1">
    <citation type="journal article" date="2023" name="DNA Res.">
        <title>Chromosome-level genome assembly of Phrynocephalus forsythii using third-generation DNA sequencing and Hi-C analysis.</title>
        <authorList>
            <person name="Qi Y."/>
            <person name="Zhao W."/>
            <person name="Zhao Y."/>
            <person name="Niu C."/>
            <person name="Cao S."/>
            <person name="Zhang Y."/>
        </authorList>
    </citation>
    <scope>NUCLEOTIDE SEQUENCE</scope>
    <source>
        <tissue evidence="10">Muscle</tissue>
    </source>
</reference>
<dbReference type="PROSITE" id="PS01310">
    <property type="entry name" value="FXYD"/>
    <property type="match status" value="1"/>
</dbReference>
<evidence type="ECO:0000313" key="11">
    <source>
        <dbReference type="Proteomes" id="UP001142489"/>
    </source>
</evidence>
<comment type="subcellular location">
    <subcellularLocation>
        <location evidence="1">Membrane</location>
        <topology evidence="1">Single-pass membrane protein</topology>
    </subcellularLocation>
</comment>
<dbReference type="Proteomes" id="UP001142489">
    <property type="component" value="Unassembled WGS sequence"/>
</dbReference>
<feature type="chain" id="PRO_5040547403" description="FXYD domain-containing ion transport regulator" evidence="8">
    <location>
        <begin position="28"/>
        <end position="280"/>
    </location>
</feature>
<dbReference type="PANTHER" id="PTHR14132:SF22">
    <property type="entry name" value="FXYD DOMAIN-CONTAINING ION TRANSPORT REGULATOR"/>
    <property type="match status" value="1"/>
</dbReference>
<proteinExistence type="inferred from homology"/>
<dbReference type="Pfam" id="PF02038">
    <property type="entry name" value="ATP1G1_PLM_MAT8"/>
    <property type="match status" value="1"/>
</dbReference>
<keyword evidence="8" id="KW-0732">Signal</keyword>
<feature type="region of interest" description="Disordered" evidence="9">
    <location>
        <begin position="124"/>
        <end position="150"/>
    </location>
</feature>
<gene>
    <name evidence="10" type="ORF">JRQ81_011671</name>
</gene>
<evidence type="ECO:0000256" key="3">
    <source>
        <dbReference type="ARBA" id="ARBA00022448"/>
    </source>
</evidence>
<feature type="region of interest" description="Disordered" evidence="9">
    <location>
        <begin position="257"/>
        <end position="280"/>
    </location>
</feature>
<dbReference type="InterPro" id="IPR047284">
    <property type="entry name" value="FXYD7"/>
</dbReference>
<feature type="transmembrane region" description="Helical" evidence="8">
    <location>
        <begin position="231"/>
        <end position="251"/>
    </location>
</feature>
<keyword evidence="7 8" id="KW-0472">Membrane</keyword>
<evidence type="ECO:0000256" key="9">
    <source>
        <dbReference type="SAM" id="MobiDB-lite"/>
    </source>
</evidence>
<dbReference type="OrthoDB" id="8895254at2759"/>
<comment type="caution">
    <text evidence="10">The sequence shown here is derived from an EMBL/GenBank/DDBJ whole genome shotgun (WGS) entry which is preliminary data.</text>
</comment>
<evidence type="ECO:0000256" key="2">
    <source>
        <dbReference type="ARBA" id="ARBA00005948"/>
    </source>
</evidence>
<dbReference type="GO" id="GO:0017080">
    <property type="term" value="F:sodium channel regulator activity"/>
    <property type="evidence" value="ECO:0007669"/>
    <property type="project" value="TreeGrafter"/>
</dbReference>
<feature type="signal peptide" evidence="8">
    <location>
        <begin position="1"/>
        <end position="27"/>
    </location>
</feature>
<evidence type="ECO:0000313" key="10">
    <source>
        <dbReference type="EMBL" id="KAJ7304143.1"/>
    </source>
</evidence>
<evidence type="ECO:0000256" key="8">
    <source>
        <dbReference type="RuleBase" id="RU364131"/>
    </source>
</evidence>
<protein>
    <recommendedName>
        <fullName evidence="8">FXYD domain-containing ion transport regulator</fullName>
    </recommendedName>
</protein>
<dbReference type="InterPro" id="IPR000272">
    <property type="entry name" value="Ion-transport_regulator_FXYD"/>
</dbReference>
<accession>A0A9Q0X777</accession>
<keyword evidence="5 8" id="KW-1133">Transmembrane helix</keyword>
<dbReference type="AlphaFoldDB" id="A0A9Q0X777"/>
<dbReference type="PANTHER" id="PTHR14132">
    <property type="entry name" value="SODIUM/POTASSIUM-TRANSPORTING ATPASE SUBUNIT GAMMA"/>
    <property type="match status" value="1"/>
</dbReference>
<dbReference type="InterPro" id="IPR047297">
    <property type="entry name" value="FXYD_motif"/>
</dbReference>
<dbReference type="CDD" id="cd20325">
    <property type="entry name" value="FXYD7"/>
    <property type="match status" value="1"/>
</dbReference>